<comment type="subcellular location">
    <subcellularLocation>
        <location evidence="1">Cell membrane</location>
        <topology evidence="1">Multi-pass membrane protein</topology>
    </subcellularLocation>
</comment>
<keyword evidence="12" id="KW-1185">Reference proteome</keyword>
<organism evidence="11 12">
    <name type="scientific">Sporosarcina ureae</name>
    <dbReference type="NCBI Taxonomy" id="1571"/>
    <lineage>
        <taxon>Bacteria</taxon>
        <taxon>Bacillati</taxon>
        <taxon>Bacillota</taxon>
        <taxon>Bacilli</taxon>
        <taxon>Bacillales</taxon>
        <taxon>Caryophanaceae</taxon>
        <taxon>Sporosarcina</taxon>
    </lineage>
</organism>
<dbReference type="InterPro" id="IPR003445">
    <property type="entry name" value="Cat_transpt"/>
</dbReference>
<evidence type="ECO:0000256" key="10">
    <source>
        <dbReference type="SAM" id="Phobius"/>
    </source>
</evidence>
<dbReference type="Pfam" id="PF02386">
    <property type="entry name" value="TrkH"/>
    <property type="match status" value="1"/>
</dbReference>
<evidence type="ECO:0000256" key="9">
    <source>
        <dbReference type="ARBA" id="ARBA00023136"/>
    </source>
</evidence>
<evidence type="ECO:0000256" key="8">
    <source>
        <dbReference type="ARBA" id="ARBA00023065"/>
    </source>
</evidence>
<feature type="transmembrane region" description="Helical" evidence="10">
    <location>
        <begin position="404"/>
        <end position="425"/>
    </location>
</feature>
<evidence type="ECO:0000256" key="6">
    <source>
        <dbReference type="ARBA" id="ARBA00022958"/>
    </source>
</evidence>
<keyword evidence="8" id="KW-0406">Ion transport</keyword>
<keyword evidence="4" id="KW-0633">Potassium transport</keyword>
<evidence type="ECO:0000313" key="11">
    <source>
        <dbReference type="EMBL" id="ARF14356.1"/>
    </source>
</evidence>
<dbReference type="NCBIfam" id="TIGR00933">
    <property type="entry name" value="2a38"/>
    <property type="match status" value="1"/>
</dbReference>
<evidence type="ECO:0000256" key="7">
    <source>
        <dbReference type="ARBA" id="ARBA00022989"/>
    </source>
</evidence>
<evidence type="ECO:0000256" key="1">
    <source>
        <dbReference type="ARBA" id="ARBA00004651"/>
    </source>
</evidence>
<feature type="transmembrane region" description="Helical" evidence="10">
    <location>
        <begin position="75"/>
        <end position="99"/>
    </location>
</feature>
<proteinExistence type="predicted"/>
<keyword evidence="7 10" id="KW-1133">Transmembrane helix</keyword>
<feature type="transmembrane region" description="Helical" evidence="10">
    <location>
        <begin position="130"/>
        <end position="151"/>
    </location>
</feature>
<reference evidence="11 12" key="1">
    <citation type="submission" date="2016-04" db="EMBL/GenBank/DDBJ databases">
        <title>Comparative Genomics and Epigenetics of Sporosarcina ureae.</title>
        <authorList>
            <person name="Oliver A.S."/>
            <person name="Cooper K.K."/>
        </authorList>
    </citation>
    <scope>NUCLEOTIDE SEQUENCE [LARGE SCALE GENOMIC DNA]</scope>
    <source>
        <strain evidence="11 12">S204</strain>
    </source>
</reference>
<evidence type="ECO:0000313" key="12">
    <source>
        <dbReference type="Proteomes" id="UP000192486"/>
    </source>
</evidence>
<keyword evidence="9 10" id="KW-0472">Membrane</keyword>
<name>A0ABN4YVB9_SPOUR</name>
<dbReference type="InterPro" id="IPR004772">
    <property type="entry name" value="TrkH"/>
</dbReference>
<feature type="transmembrane region" description="Helical" evidence="10">
    <location>
        <begin position="12"/>
        <end position="32"/>
    </location>
</feature>
<dbReference type="Proteomes" id="UP000192486">
    <property type="component" value="Chromosome"/>
</dbReference>
<evidence type="ECO:0000256" key="2">
    <source>
        <dbReference type="ARBA" id="ARBA00022448"/>
    </source>
</evidence>
<feature type="transmembrane region" description="Helical" evidence="10">
    <location>
        <begin position="374"/>
        <end position="392"/>
    </location>
</feature>
<feature type="transmembrane region" description="Helical" evidence="10">
    <location>
        <begin position="44"/>
        <end position="63"/>
    </location>
</feature>
<gene>
    <name evidence="11" type="ORF">SporoS204_09500</name>
</gene>
<keyword evidence="2" id="KW-0813">Transport</keyword>
<feature type="transmembrane region" description="Helical" evidence="10">
    <location>
        <begin position="229"/>
        <end position="246"/>
    </location>
</feature>
<dbReference type="RefSeq" id="WP_037561965.1">
    <property type="nucleotide sequence ID" value="NZ_CP015108.1"/>
</dbReference>
<feature type="transmembrane region" description="Helical" evidence="10">
    <location>
        <begin position="344"/>
        <end position="368"/>
    </location>
</feature>
<keyword evidence="6" id="KW-0630">Potassium</keyword>
<dbReference type="PANTHER" id="PTHR32024:SF1">
    <property type="entry name" value="KTR SYSTEM POTASSIUM UPTAKE PROTEIN B"/>
    <property type="match status" value="1"/>
</dbReference>
<dbReference type="EMBL" id="CP015108">
    <property type="protein sequence ID" value="ARF14356.1"/>
    <property type="molecule type" value="Genomic_DNA"/>
</dbReference>
<sequence length="442" mass="48530">MKAIKKRRKTFSPPALIASSFLFTIVIGTLLLKLPIATYKPISWIDALFTATSATTVTGLSVFDITATLTIFGEVVLLILIQIGGVGLMAFAVAVLIILGRKVGMTNRIFIQETFNYQSIGGTVRFVGEIVTFVIVIESIAFIALCTVWIPEFGWKQGMYYSVFHVVSAFNNAGFSLFPDNLSSFAGNPIITIILSGLFIIGGIGFIVVKDILQKRSIQQWTLHTKMMIFGTLIVNVIATLFLFILEFHNEKTIGSLSFIDKLWTSYFQAVTPRTAGFNMIIVGDMEESSLLLTLLLMFIGGGSASTASGIKLTTFMIILLATISYFRGIKEPHIFQRTIKSEVIFRSMAIGAVSSVIIFVALFLLTVTEKVPFLPLLFETVSAFATVGLSLGITGNISPAGEVILCFVMFLGRIGPLTLFFLLIHTKKESYHYSYDQVQTG</sequence>
<keyword evidence="3" id="KW-1003">Cell membrane</keyword>
<feature type="transmembrane region" description="Helical" evidence="10">
    <location>
        <begin position="295"/>
        <end position="323"/>
    </location>
</feature>
<protein>
    <submittedName>
        <fullName evidence="11">Ktr system potassium transporter B</fullName>
    </submittedName>
</protein>
<dbReference type="PANTHER" id="PTHR32024">
    <property type="entry name" value="TRK SYSTEM POTASSIUM UPTAKE PROTEIN TRKG-RELATED"/>
    <property type="match status" value="1"/>
</dbReference>
<evidence type="ECO:0000256" key="4">
    <source>
        <dbReference type="ARBA" id="ARBA00022538"/>
    </source>
</evidence>
<keyword evidence="5 10" id="KW-0812">Transmembrane</keyword>
<evidence type="ECO:0000256" key="5">
    <source>
        <dbReference type="ARBA" id="ARBA00022692"/>
    </source>
</evidence>
<evidence type="ECO:0000256" key="3">
    <source>
        <dbReference type="ARBA" id="ARBA00022475"/>
    </source>
</evidence>
<accession>A0ABN4YVB9</accession>
<feature type="transmembrane region" description="Helical" evidence="10">
    <location>
        <begin position="190"/>
        <end position="209"/>
    </location>
</feature>